<dbReference type="GeneID" id="108665091"/>
<dbReference type="Gene3D" id="1.10.418.40">
    <property type="entry name" value="Autophagy protein 6/Beclin 1"/>
    <property type="match status" value="1"/>
</dbReference>
<gene>
    <name evidence="7" type="primary">LOC108665091</name>
</gene>
<feature type="domain" description="Atg6 BARA" evidence="4">
    <location>
        <begin position="264"/>
        <end position="443"/>
    </location>
</feature>
<dbReference type="GO" id="GO:0043548">
    <property type="term" value="F:phosphatidylinositol 3-kinase binding"/>
    <property type="evidence" value="ECO:0007669"/>
    <property type="project" value="TreeGrafter"/>
</dbReference>
<dbReference type="Gene3D" id="6.10.250.3110">
    <property type="match status" value="1"/>
</dbReference>
<keyword evidence="6" id="KW-1185">Reference proteome</keyword>
<dbReference type="GO" id="GO:0034272">
    <property type="term" value="C:phosphatidylinositol 3-kinase complex, class III, type II"/>
    <property type="evidence" value="ECO:0007669"/>
    <property type="project" value="TreeGrafter"/>
</dbReference>
<dbReference type="InterPro" id="IPR007243">
    <property type="entry name" value="Atg6/Beclin"/>
</dbReference>
<evidence type="ECO:0000259" key="5">
    <source>
        <dbReference type="Pfam" id="PF17675"/>
    </source>
</evidence>
<evidence type="ECO:0000313" key="7">
    <source>
        <dbReference type="RefSeq" id="XP_018007302.1"/>
    </source>
</evidence>
<dbReference type="InterPro" id="IPR038274">
    <property type="entry name" value="Atg6/Beclin_C_sf"/>
</dbReference>
<protein>
    <submittedName>
        <fullName evidence="7">Beclin-1-like protein isoform X1</fullName>
    </submittedName>
</protein>
<dbReference type="KEGG" id="hazt:108665091"/>
<feature type="domain" description="Atg6/beclin coiled-coil" evidence="5">
    <location>
        <begin position="135"/>
        <end position="261"/>
    </location>
</feature>
<dbReference type="CTD" id="42850"/>
<accession>A0A8B7N0E2</accession>
<sequence>MDPKVTINYPCSKCEAPIQLDAGFSHMSEHIKAELALNVFKGSEFLLPLEDEMAAGFVDRVVMPLTLSLQSHESNGDTLLQFSNITGLECSSYSYSDHGYTVLGCPSNSMEKTPALKVANTLLDIASTNSSIDHPLCEECTDSLMLQIEEQLHFTANKAKSYVRLLEELQQMPQPDTNRLEAELKQLKDEELALEEEIAKLLQEQKEAEKILEEKQDQAQALADEEERYQIEYCKQRVLWFDVEEERISFYNQKVHTHQQLEKLKQTNIFNIAFHIWKDDHISTINNFRLGRLPTMQVTWTEINAALGQMALLLVSLARRFEFSFSKYKIVAYGNHSYIKVLDQSNTVLPLYSHSGIKYIFDHSFDTAMTAFLECFMELVRALEQRTNTTLSLPYPIDKHCLHDPQGGARYSVKTQFTPDEQWTKALKFLLTNLKWALTWVSSPLLTGTCPGFGLSSSSRSTPRAINAPDPTRRNQR</sequence>
<comment type="similarity">
    <text evidence="1">Belongs to the beclin family.</text>
</comment>
<dbReference type="Pfam" id="PF17675">
    <property type="entry name" value="APG6_N"/>
    <property type="match status" value="1"/>
</dbReference>
<evidence type="ECO:0000256" key="1">
    <source>
        <dbReference type="ARBA" id="ARBA00005965"/>
    </source>
</evidence>
<dbReference type="GO" id="GO:0000423">
    <property type="term" value="P:mitophagy"/>
    <property type="evidence" value="ECO:0007669"/>
    <property type="project" value="TreeGrafter"/>
</dbReference>
<dbReference type="GO" id="GO:0006995">
    <property type="term" value="P:cellular response to nitrogen starvation"/>
    <property type="evidence" value="ECO:0007669"/>
    <property type="project" value="TreeGrafter"/>
</dbReference>
<feature type="coiled-coil region" evidence="2">
    <location>
        <begin position="177"/>
        <end position="232"/>
    </location>
</feature>
<dbReference type="OMA" id="TATFEIW"/>
<keyword evidence="2" id="KW-0175">Coiled coil</keyword>
<dbReference type="PANTHER" id="PTHR12768:SF4">
    <property type="entry name" value="BECLIN-1"/>
    <property type="match status" value="1"/>
</dbReference>
<organism evidence="6 7">
    <name type="scientific">Hyalella azteca</name>
    <name type="common">Amphipod</name>
    <dbReference type="NCBI Taxonomy" id="294128"/>
    <lineage>
        <taxon>Eukaryota</taxon>
        <taxon>Metazoa</taxon>
        <taxon>Ecdysozoa</taxon>
        <taxon>Arthropoda</taxon>
        <taxon>Crustacea</taxon>
        <taxon>Multicrustacea</taxon>
        <taxon>Malacostraca</taxon>
        <taxon>Eumalacostraca</taxon>
        <taxon>Peracarida</taxon>
        <taxon>Amphipoda</taxon>
        <taxon>Senticaudata</taxon>
        <taxon>Talitrida</taxon>
        <taxon>Talitroidea</taxon>
        <taxon>Hyalellidae</taxon>
        <taxon>Hyalella</taxon>
    </lineage>
</organism>
<evidence type="ECO:0000256" key="3">
    <source>
        <dbReference type="SAM" id="MobiDB-lite"/>
    </source>
</evidence>
<feature type="region of interest" description="Disordered" evidence="3">
    <location>
        <begin position="456"/>
        <end position="477"/>
    </location>
</feature>
<name>A0A8B7N0E2_HYAAZ</name>
<dbReference type="GO" id="GO:0000045">
    <property type="term" value="P:autophagosome assembly"/>
    <property type="evidence" value="ECO:0007669"/>
    <property type="project" value="TreeGrafter"/>
</dbReference>
<evidence type="ECO:0000313" key="6">
    <source>
        <dbReference type="Proteomes" id="UP000694843"/>
    </source>
</evidence>
<dbReference type="OrthoDB" id="20368at2759"/>
<dbReference type="RefSeq" id="XP_018007302.1">
    <property type="nucleotide sequence ID" value="XM_018151813.2"/>
</dbReference>
<proteinExistence type="inferred from homology"/>
<dbReference type="InterPro" id="IPR041691">
    <property type="entry name" value="Atg6/beclin_CC"/>
</dbReference>
<dbReference type="InterPro" id="IPR040455">
    <property type="entry name" value="Atg6_BARA"/>
</dbReference>
<dbReference type="GO" id="GO:0045324">
    <property type="term" value="P:late endosome to vacuole transport"/>
    <property type="evidence" value="ECO:0007669"/>
    <property type="project" value="TreeGrafter"/>
</dbReference>
<dbReference type="Pfam" id="PF04111">
    <property type="entry name" value="APG6"/>
    <property type="match status" value="1"/>
</dbReference>
<dbReference type="AlphaFoldDB" id="A0A8B7N0E2"/>
<dbReference type="GO" id="GO:0030674">
    <property type="term" value="F:protein-macromolecule adaptor activity"/>
    <property type="evidence" value="ECO:0007669"/>
    <property type="project" value="TreeGrafter"/>
</dbReference>
<dbReference type="Proteomes" id="UP000694843">
    <property type="component" value="Unplaced"/>
</dbReference>
<dbReference type="GO" id="GO:0000407">
    <property type="term" value="C:phagophore assembly site"/>
    <property type="evidence" value="ECO:0007669"/>
    <property type="project" value="TreeGrafter"/>
</dbReference>
<reference evidence="7" key="1">
    <citation type="submission" date="2025-08" db="UniProtKB">
        <authorList>
            <consortium name="RefSeq"/>
        </authorList>
    </citation>
    <scope>IDENTIFICATION</scope>
    <source>
        <tissue evidence="7">Whole organism</tissue>
    </source>
</reference>
<evidence type="ECO:0000259" key="4">
    <source>
        <dbReference type="Pfam" id="PF04111"/>
    </source>
</evidence>
<evidence type="ECO:0000256" key="2">
    <source>
        <dbReference type="SAM" id="Coils"/>
    </source>
</evidence>
<dbReference type="GO" id="GO:0034271">
    <property type="term" value="C:phosphatidylinositol 3-kinase complex, class III, type I"/>
    <property type="evidence" value="ECO:0007669"/>
    <property type="project" value="TreeGrafter"/>
</dbReference>
<dbReference type="PANTHER" id="PTHR12768">
    <property type="entry name" value="BECLIN 1"/>
    <property type="match status" value="1"/>
</dbReference>